<name>A0AAV2CWM4_9ROSI</name>
<dbReference type="AlphaFoldDB" id="A0AAV2CWM4"/>
<evidence type="ECO:0000313" key="2">
    <source>
        <dbReference type="Proteomes" id="UP001497516"/>
    </source>
</evidence>
<protein>
    <submittedName>
        <fullName evidence="1">Uncharacterized protein</fullName>
    </submittedName>
</protein>
<gene>
    <name evidence="1" type="ORF">LTRI10_LOCUS8341</name>
</gene>
<dbReference type="EMBL" id="OZ034814">
    <property type="protein sequence ID" value="CAL1360940.1"/>
    <property type="molecule type" value="Genomic_DNA"/>
</dbReference>
<accession>A0AAV2CWM4</accession>
<keyword evidence="2" id="KW-1185">Reference proteome</keyword>
<organism evidence="1 2">
    <name type="scientific">Linum trigynum</name>
    <dbReference type="NCBI Taxonomy" id="586398"/>
    <lineage>
        <taxon>Eukaryota</taxon>
        <taxon>Viridiplantae</taxon>
        <taxon>Streptophyta</taxon>
        <taxon>Embryophyta</taxon>
        <taxon>Tracheophyta</taxon>
        <taxon>Spermatophyta</taxon>
        <taxon>Magnoliopsida</taxon>
        <taxon>eudicotyledons</taxon>
        <taxon>Gunneridae</taxon>
        <taxon>Pentapetalae</taxon>
        <taxon>rosids</taxon>
        <taxon>fabids</taxon>
        <taxon>Malpighiales</taxon>
        <taxon>Linaceae</taxon>
        <taxon>Linum</taxon>
    </lineage>
</organism>
<proteinExistence type="predicted"/>
<reference evidence="1 2" key="1">
    <citation type="submission" date="2024-04" db="EMBL/GenBank/DDBJ databases">
        <authorList>
            <person name="Fracassetti M."/>
        </authorList>
    </citation>
    <scope>NUCLEOTIDE SEQUENCE [LARGE SCALE GENOMIC DNA]</scope>
</reference>
<evidence type="ECO:0000313" key="1">
    <source>
        <dbReference type="EMBL" id="CAL1360940.1"/>
    </source>
</evidence>
<dbReference type="Proteomes" id="UP001497516">
    <property type="component" value="Chromosome 10"/>
</dbReference>
<sequence>MAKEDDQSELIAIVKRKDTNELVDNGAMSTSSKGSISNVVVPKEKGKVCCLIHLKERGRFSSPSPRQNERKISSKRVIIVGQATSDDEQRCRKRRLCRCGRGRR</sequence>